<evidence type="ECO:0000313" key="12">
    <source>
        <dbReference type="EMBL" id="PMC82621.1"/>
    </source>
</evidence>
<dbReference type="GO" id="GO:0006412">
    <property type="term" value="P:translation"/>
    <property type="evidence" value="ECO:0007669"/>
    <property type="project" value="UniProtKB-UniRule"/>
</dbReference>
<dbReference type="NCBIfam" id="NF004014">
    <property type="entry name" value="PRK05477.1-4"/>
    <property type="match status" value="1"/>
</dbReference>
<evidence type="ECO:0000256" key="9">
    <source>
        <dbReference type="ARBA" id="ARBA00047913"/>
    </source>
</evidence>
<dbReference type="Proteomes" id="UP000235658">
    <property type="component" value="Unassembled WGS sequence"/>
</dbReference>
<dbReference type="GO" id="GO:0050567">
    <property type="term" value="F:glutaminyl-tRNA synthase (glutamine-hydrolyzing) activity"/>
    <property type="evidence" value="ECO:0007669"/>
    <property type="project" value="UniProtKB-UniRule"/>
</dbReference>
<keyword evidence="4 10" id="KW-0547">Nucleotide-binding</keyword>
<dbReference type="RefSeq" id="WP_004813281.1">
    <property type="nucleotide sequence ID" value="NZ_CABKPG010000034.1"/>
</dbReference>
<dbReference type="SUPFAM" id="SSF55931">
    <property type="entry name" value="Glutamine synthetase/guanido kinase"/>
    <property type="match status" value="1"/>
</dbReference>
<keyword evidence="5 10" id="KW-0067">ATP-binding</keyword>
<dbReference type="InterPro" id="IPR017959">
    <property type="entry name" value="Asn/Gln-tRNA_amidoTrfase_suB/E"/>
</dbReference>
<dbReference type="FunFam" id="1.10.150.380:FF:000001">
    <property type="entry name" value="Aspartyl/glutamyl-tRNA(Asn/Gln) amidotransferase subunit B"/>
    <property type="match status" value="1"/>
</dbReference>
<name>A0A2N6ULC9_9FIRM</name>
<gene>
    <name evidence="10" type="primary">gatB</name>
    <name evidence="12" type="ORF">CJ192_02490</name>
</gene>
<comment type="catalytic activity">
    <reaction evidence="9 10">
        <text>L-glutamyl-tRNA(Gln) + L-glutamine + ATP + H2O = L-glutaminyl-tRNA(Gln) + L-glutamate + ADP + phosphate + H(+)</text>
        <dbReference type="Rhea" id="RHEA:17521"/>
        <dbReference type="Rhea" id="RHEA-COMP:9681"/>
        <dbReference type="Rhea" id="RHEA-COMP:9684"/>
        <dbReference type="ChEBI" id="CHEBI:15377"/>
        <dbReference type="ChEBI" id="CHEBI:15378"/>
        <dbReference type="ChEBI" id="CHEBI:29985"/>
        <dbReference type="ChEBI" id="CHEBI:30616"/>
        <dbReference type="ChEBI" id="CHEBI:43474"/>
        <dbReference type="ChEBI" id="CHEBI:58359"/>
        <dbReference type="ChEBI" id="CHEBI:78520"/>
        <dbReference type="ChEBI" id="CHEBI:78521"/>
        <dbReference type="ChEBI" id="CHEBI:456216"/>
    </reaction>
</comment>
<dbReference type="GO" id="GO:0005524">
    <property type="term" value="F:ATP binding"/>
    <property type="evidence" value="ECO:0007669"/>
    <property type="project" value="UniProtKB-KW"/>
</dbReference>
<dbReference type="InterPro" id="IPR023168">
    <property type="entry name" value="GatB_Yqey_C_2"/>
</dbReference>
<dbReference type="NCBIfam" id="NF004012">
    <property type="entry name" value="PRK05477.1-2"/>
    <property type="match status" value="1"/>
</dbReference>
<evidence type="ECO:0000256" key="10">
    <source>
        <dbReference type="HAMAP-Rule" id="MF_00121"/>
    </source>
</evidence>
<dbReference type="GeneID" id="84578048"/>
<dbReference type="AlphaFoldDB" id="A0A2N6ULC9"/>
<dbReference type="EMBL" id="PNHP01000001">
    <property type="protein sequence ID" value="PMC82621.1"/>
    <property type="molecule type" value="Genomic_DNA"/>
</dbReference>
<comment type="similarity">
    <text evidence="1 10">Belongs to the GatB/GatE family. GatB subfamily.</text>
</comment>
<dbReference type="InterPro" id="IPR018027">
    <property type="entry name" value="Asn/Gln_amidotransferase"/>
</dbReference>
<dbReference type="InterPro" id="IPR003789">
    <property type="entry name" value="Asn/Gln_tRNA_amidoTrase-B-like"/>
</dbReference>
<evidence type="ECO:0000256" key="4">
    <source>
        <dbReference type="ARBA" id="ARBA00022741"/>
    </source>
</evidence>
<comment type="subunit">
    <text evidence="2 10">Heterotrimer of A, B and C subunits.</text>
</comment>
<dbReference type="InterPro" id="IPR006075">
    <property type="entry name" value="Asn/Gln-tRNA_Trfase_suB/E_cat"/>
</dbReference>
<dbReference type="HAMAP" id="MF_00121">
    <property type="entry name" value="GatB"/>
    <property type="match status" value="1"/>
</dbReference>
<evidence type="ECO:0000256" key="7">
    <source>
        <dbReference type="ARBA" id="ARBA00024799"/>
    </source>
</evidence>
<dbReference type="NCBIfam" id="TIGR00133">
    <property type="entry name" value="gatB"/>
    <property type="match status" value="1"/>
</dbReference>
<evidence type="ECO:0000313" key="13">
    <source>
        <dbReference type="Proteomes" id="UP000235658"/>
    </source>
</evidence>
<evidence type="ECO:0000256" key="8">
    <source>
        <dbReference type="ARBA" id="ARBA00047380"/>
    </source>
</evidence>
<sequence>MKTRTIIGLEIHVELSTKTKMFCSCKNEFGAVPNTNTCPICLGHPGTLPLINKEAVRYAIKAGLALDCEIRQSMKMDRKKYFYPDLVKGYQITQQDEPYAIGGHIILSDGDEIRLNSIHMEEDTAKSNHDENNNTLMDYNRAGLPLIEIVTEPDMKSAKQAKEFVEKLAQTLRFLDVSDCIMAEGQMRCDVNINLENLETGERTAISEIKNLNSIKAIEDALLFETDRHKKMLENGEKSVKETRRWDDDSQSTISMRTKETANDYRFSIEADIPRIELSKEFIDEIKNNLPELPEAKAKRYIKEYKLSDYDAGLLSNDRKLADLFEKTNEIVKNPKEVSNWILTELSRRLNESEIEADQMNLSIENFAKLINLVLDNKINNNVGKKLLREIFESNEDPEKLSKERNLLQISDENFLEDIVKEVLEENQQSVEDIKNGKDRAFGFLVGQCMKKTKGKANPQQVNALLKERIGEI</sequence>
<dbReference type="PANTHER" id="PTHR11659">
    <property type="entry name" value="GLUTAMYL-TRNA GLN AMIDOTRANSFERASE SUBUNIT B MITOCHONDRIAL AND PROKARYOTIC PET112-RELATED"/>
    <property type="match status" value="1"/>
</dbReference>
<dbReference type="FunFam" id="1.10.10.410:FF:000001">
    <property type="entry name" value="Aspartyl/glutamyl-tRNA(Asn/Gln) amidotransferase subunit B"/>
    <property type="match status" value="1"/>
</dbReference>
<evidence type="ECO:0000256" key="3">
    <source>
        <dbReference type="ARBA" id="ARBA00022598"/>
    </source>
</evidence>
<dbReference type="GO" id="GO:0070681">
    <property type="term" value="P:glutaminyl-tRNAGln biosynthesis via transamidation"/>
    <property type="evidence" value="ECO:0007669"/>
    <property type="project" value="TreeGrafter"/>
</dbReference>
<dbReference type="InterPro" id="IPR017958">
    <property type="entry name" value="Gln-tRNA_amidoTrfase_suB_CS"/>
</dbReference>
<comment type="catalytic activity">
    <reaction evidence="8 10">
        <text>L-aspartyl-tRNA(Asn) + L-glutamine + ATP + H2O = L-asparaginyl-tRNA(Asn) + L-glutamate + ADP + phosphate + 2 H(+)</text>
        <dbReference type="Rhea" id="RHEA:14513"/>
        <dbReference type="Rhea" id="RHEA-COMP:9674"/>
        <dbReference type="Rhea" id="RHEA-COMP:9677"/>
        <dbReference type="ChEBI" id="CHEBI:15377"/>
        <dbReference type="ChEBI" id="CHEBI:15378"/>
        <dbReference type="ChEBI" id="CHEBI:29985"/>
        <dbReference type="ChEBI" id="CHEBI:30616"/>
        <dbReference type="ChEBI" id="CHEBI:43474"/>
        <dbReference type="ChEBI" id="CHEBI:58359"/>
        <dbReference type="ChEBI" id="CHEBI:78515"/>
        <dbReference type="ChEBI" id="CHEBI:78516"/>
        <dbReference type="ChEBI" id="CHEBI:456216"/>
    </reaction>
</comment>
<dbReference type="PROSITE" id="PS01234">
    <property type="entry name" value="GATB"/>
    <property type="match status" value="1"/>
</dbReference>
<accession>A0A2N6ULC9</accession>
<evidence type="ECO:0000259" key="11">
    <source>
        <dbReference type="SMART" id="SM00845"/>
    </source>
</evidence>
<keyword evidence="6 10" id="KW-0648">Protein biosynthesis</keyword>
<dbReference type="Pfam" id="PF02637">
    <property type="entry name" value="GatB_Yqey"/>
    <property type="match status" value="1"/>
</dbReference>
<dbReference type="InterPro" id="IPR004413">
    <property type="entry name" value="GatB"/>
</dbReference>
<comment type="function">
    <text evidence="7 10">Allows the formation of correctly charged Asn-tRNA(Asn) or Gln-tRNA(Gln) through the transamidation of misacylated Asp-tRNA(Asn) or Glu-tRNA(Gln) in organisms which lack either or both of asparaginyl-tRNA or glutaminyl-tRNA synthetases. The reaction takes place in the presence of glutamine and ATP through an activated phospho-Asp-tRNA(Asn) or phospho-Glu-tRNA(Gln).</text>
</comment>
<dbReference type="InterPro" id="IPR014746">
    <property type="entry name" value="Gln_synth/guanido_kin_cat_dom"/>
</dbReference>
<dbReference type="Pfam" id="PF02934">
    <property type="entry name" value="GatB_N"/>
    <property type="match status" value="1"/>
</dbReference>
<dbReference type="GO" id="GO:0050566">
    <property type="term" value="F:asparaginyl-tRNA synthase (glutamine-hydrolyzing) activity"/>
    <property type="evidence" value="ECO:0007669"/>
    <property type="project" value="RHEA"/>
</dbReference>
<evidence type="ECO:0000256" key="2">
    <source>
        <dbReference type="ARBA" id="ARBA00011123"/>
    </source>
</evidence>
<protein>
    <recommendedName>
        <fullName evidence="10">Aspartyl/glutamyl-tRNA(Asn/Gln) amidotransferase subunit B</fullName>
        <shortName evidence="10">Asp/Glu-ADT subunit B</shortName>
        <ecNumber evidence="10">6.3.5.-</ecNumber>
    </recommendedName>
</protein>
<dbReference type="SMART" id="SM00845">
    <property type="entry name" value="GatB_Yqey"/>
    <property type="match status" value="1"/>
</dbReference>
<dbReference type="SUPFAM" id="SSF89095">
    <property type="entry name" value="GatB/YqeY motif"/>
    <property type="match status" value="1"/>
</dbReference>
<dbReference type="PANTHER" id="PTHR11659:SF0">
    <property type="entry name" value="GLUTAMYL-TRNA(GLN) AMIDOTRANSFERASE SUBUNIT B, MITOCHONDRIAL"/>
    <property type="match status" value="1"/>
</dbReference>
<dbReference type="Gene3D" id="1.10.150.380">
    <property type="entry name" value="GatB domain, N-terminal subdomain"/>
    <property type="match status" value="1"/>
</dbReference>
<proteinExistence type="inferred from homology"/>
<evidence type="ECO:0000256" key="1">
    <source>
        <dbReference type="ARBA" id="ARBA00005306"/>
    </source>
</evidence>
<evidence type="ECO:0000256" key="6">
    <source>
        <dbReference type="ARBA" id="ARBA00022917"/>
    </source>
</evidence>
<evidence type="ECO:0000256" key="5">
    <source>
        <dbReference type="ARBA" id="ARBA00022840"/>
    </source>
</evidence>
<comment type="caution">
    <text evidence="12">The sequence shown here is derived from an EMBL/GenBank/DDBJ whole genome shotgun (WGS) entry which is preliminary data.</text>
</comment>
<keyword evidence="3 10" id="KW-0436">Ligase</keyword>
<feature type="domain" description="Asn/Gln amidotransferase" evidence="11">
    <location>
        <begin position="323"/>
        <end position="470"/>
    </location>
</feature>
<dbReference type="EC" id="6.3.5.-" evidence="10"/>
<reference evidence="12 13" key="1">
    <citation type="submission" date="2017-09" db="EMBL/GenBank/DDBJ databases">
        <title>Bacterial strain isolated from the female urinary microbiota.</title>
        <authorList>
            <person name="Thomas-White K."/>
            <person name="Kumar N."/>
            <person name="Forster S."/>
            <person name="Putonti C."/>
            <person name="Lawley T."/>
            <person name="Wolfe A.J."/>
        </authorList>
    </citation>
    <scope>NUCLEOTIDE SEQUENCE [LARGE SCALE GENOMIC DNA]</scope>
    <source>
        <strain evidence="12 13">UMB0204</strain>
    </source>
</reference>
<dbReference type="GO" id="GO:0016740">
    <property type="term" value="F:transferase activity"/>
    <property type="evidence" value="ECO:0007669"/>
    <property type="project" value="UniProtKB-KW"/>
</dbReference>
<organism evidence="12 13">
    <name type="scientific">Anaerococcus hydrogenalis</name>
    <dbReference type="NCBI Taxonomy" id="33029"/>
    <lineage>
        <taxon>Bacteria</taxon>
        <taxon>Bacillati</taxon>
        <taxon>Bacillota</taxon>
        <taxon>Tissierellia</taxon>
        <taxon>Tissierellales</taxon>
        <taxon>Peptoniphilaceae</taxon>
        <taxon>Anaerococcus</taxon>
    </lineage>
</organism>
<dbReference type="Gene3D" id="1.10.10.410">
    <property type="match status" value="1"/>
</dbReference>
<dbReference type="InterPro" id="IPR042114">
    <property type="entry name" value="GatB_C_1"/>
</dbReference>
<keyword evidence="12" id="KW-0808">Transferase</keyword>